<evidence type="ECO:0000313" key="2">
    <source>
        <dbReference type="EMBL" id="CED92362.1"/>
    </source>
</evidence>
<dbReference type="InterPro" id="IPR011044">
    <property type="entry name" value="Quino_amine_DH_bsu"/>
</dbReference>
<keyword evidence="2" id="KW-0808">Transferase</keyword>
<proteinExistence type="predicted"/>
<name>A0A1L7RRK6_9ACTO</name>
<sequence length="478" mass="49904">MTPRGLLLGNDLHGSGLLRTTHTQRDPARIVNAALRAVTIIITVCGMRVQHLPHTLALATAAVLVLSAAACSNASAPTTGSPNGDRDGAGAQASASEKPVEVSDVDPRAAIAYDGGIQIVDTSDGTVVADIKKEGFLRLNPAGDGRHVLVSSAEGFEVLDLGMIVKPHGDHNHYYTTTPGLTGSVIAAETPGHVVTHAGKTAVFDDGTGTVTIFDTSALEDGQLSPDELTSFQTNDPHHGVAVPLAGGSVLVTEGTEDERHTVHERKADGSIGAESTDCPGVHGEATAQGEDVASFGCTNGSVVFRDGQFHKVPVPEAYQRSGNQFGSPDSPYVLTDYKTVEPVDGAAPEHPTKVGIIDTTDATTTTVELGSAYWFRSFGRGAAGEGVVLTYDGRLNLIDPASAAVTKQVDVVTPWTENENWQEPGPNVKTAGDFAYITDPTAKKLHLVQISTGKLLSSLDLSVVPNEMAVIDAELKQ</sequence>
<dbReference type="AlphaFoldDB" id="A0A1L7RRK6"/>
<organism evidence="2">
    <name type="scientific">Actinomyces succiniciruminis</name>
    <dbReference type="NCBI Taxonomy" id="1522002"/>
    <lineage>
        <taxon>Bacteria</taxon>
        <taxon>Bacillati</taxon>
        <taxon>Actinomycetota</taxon>
        <taxon>Actinomycetes</taxon>
        <taxon>Actinomycetales</taxon>
        <taxon>Actinomycetaceae</taxon>
        <taxon>Actinomyces</taxon>
    </lineage>
</organism>
<dbReference type="SUPFAM" id="SSF50969">
    <property type="entry name" value="YVTN repeat-like/Quinoprotein amine dehydrogenase"/>
    <property type="match status" value="1"/>
</dbReference>
<protein>
    <submittedName>
        <fullName evidence="2">Glutamine amidotransferase</fullName>
    </submittedName>
</protein>
<evidence type="ECO:0000256" key="1">
    <source>
        <dbReference type="SAM" id="MobiDB-lite"/>
    </source>
</evidence>
<reference evidence="2" key="1">
    <citation type="submission" date="2014-07" db="EMBL/GenBank/DDBJ databases">
        <authorList>
            <person name="Zhang J.E."/>
            <person name="Yang H."/>
            <person name="Guo J."/>
            <person name="Deng Z."/>
            <person name="Luo H."/>
            <person name="Luo M."/>
            <person name="Zhao B."/>
        </authorList>
    </citation>
    <scope>NUCLEOTIDE SEQUENCE</scope>
    <source>
        <strain evidence="2">AM4</strain>
    </source>
</reference>
<accession>A0A1L7RRK6</accession>
<dbReference type="GO" id="GO:0016740">
    <property type="term" value="F:transferase activity"/>
    <property type="evidence" value="ECO:0007669"/>
    <property type="project" value="UniProtKB-KW"/>
</dbReference>
<keyword evidence="2" id="KW-0315">Glutamine amidotransferase</keyword>
<feature type="region of interest" description="Disordered" evidence="1">
    <location>
        <begin position="75"/>
        <end position="101"/>
    </location>
</feature>
<dbReference type="EMBL" id="LK995540">
    <property type="protein sequence ID" value="CED92362.1"/>
    <property type="molecule type" value="Genomic_DNA"/>
</dbReference>
<gene>
    <name evidence="2" type="ORF">AAM4_2530</name>
</gene>